<dbReference type="InterPro" id="IPR002110">
    <property type="entry name" value="Ankyrin_rpt"/>
</dbReference>
<evidence type="ECO:0000313" key="8">
    <source>
        <dbReference type="Proteomes" id="UP000019478"/>
    </source>
</evidence>
<dbReference type="PANTHER" id="PTHR24171">
    <property type="entry name" value="ANKYRIN REPEAT DOMAIN-CONTAINING PROTEIN 39-RELATED"/>
    <property type="match status" value="1"/>
</dbReference>
<dbReference type="eggNOG" id="KOG0502">
    <property type="taxonomic scope" value="Eukaryota"/>
</dbReference>
<dbReference type="Pfam" id="PF13637">
    <property type="entry name" value="Ank_4"/>
    <property type="match status" value="1"/>
</dbReference>
<dbReference type="SMART" id="SM00248">
    <property type="entry name" value="ANK"/>
    <property type="match status" value="7"/>
</dbReference>
<dbReference type="PROSITE" id="PS50297">
    <property type="entry name" value="ANK_REP_REGION"/>
    <property type="match status" value="6"/>
</dbReference>
<feature type="repeat" description="ANK" evidence="3">
    <location>
        <begin position="1047"/>
        <end position="1079"/>
    </location>
</feature>
<protein>
    <submittedName>
        <fullName evidence="7">Uncharacterized protein</fullName>
    </submittedName>
</protein>
<dbReference type="PANTHER" id="PTHR24171:SF9">
    <property type="entry name" value="ANKYRIN REPEAT DOMAIN-CONTAINING PROTEIN 39"/>
    <property type="match status" value="1"/>
</dbReference>
<dbReference type="InterPro" id="IPR027417">
    <property type="entry name" value="P-loop_NTPase"/>
</dbReference>
<dbReference type="Gene3D" id="1.25.40.20">
    <property type="entry name" value="Ankyrin repeat-containing domain"/>
    <property type="match status" value="2"/>
</dbReference>
<gene>
    <name evidence="7" type="ORF">A1O3_09344</name>
</gene>
<keyword evidence="2 3" id="KW-0040">ANK repeat</keyword>
<dbReference type="HOGENOM" id="CLU_258985_0_0_1"/>
<evidence type="ECO:0000259" key="6">
    <source>
        <dbReference type="Pfam" id="PF26082"/>
    </source>
</evidence>
<dbReference type="AlphaFoldDB" id="W9XD91"/>
<evidence type="ECO:0000256" key="2">
    <source>
        <dbReference type="ARBA" id="ARBA00023043"/>
    </source>
</evidence>
<dbReference type="OrthoDB" id="4160849at2759"/>
<feature type="region of interest" description="Disordered" evidence="4">
    <location>
        <begin position="94"/>
        <end position="127"/>
    </location>
</feature>
<dbReference type="GeneID" id="19173428"/>
<proteinExistence type="predicted"/>
<feature type="domain" description="Oxidoreductase acuF-like C2H2 type zinc-finger" evidence="6">
    <location>
        <begin position="327"/>
        <end position="357"/>
    </location>
</feature>
<reference evidence="7 8" key="1">
    <citation type="submission" date="2013-03" db="EMBL/GenBank/DDBJ databases">
        <title>The Genome Sequence of Capronia epimyces CBS 606.96.</title>
        <authorList>
            <consortium name="The Broad Institute Genomics Platform"/>
            <person name="Cuomo C."/>
            <person name="de Hoog S."/>
            <person name="Gorbushina A."/>
            <person name="Walker B."/>
            <person name="Young S.K."/>
            <person name="Zeng Q."/>
            <person name="Gargeya S."/>
            <person name="Fitzgerald M."/>
            <person name="Haas B."/>
            <person name="Abouelleil A."/>
            <person name="Allen A.W."/>
            <person name="Alvarado L."/>
            <person name="Arachchi H.M."/>
            <person name="Berlin A.M."/>
            <person name="Chapman S.B."/>
            <person name="Gainer-Dewar J."/>
            <person name="Goldberg J."/>
            <person name="Griggs A."/>
            <person name="Gujja S."/>
            <person name="Hansen M."/>
            <person name="Howarth C."/>
            <person name="Imamovic A."/>
            <person name="Ireland A."/>
            <person name="Larimer J."/>
            <person name="McCowan C."/>
            <person name="Murphy C."/>
            <person name="Pearson M."/>
            <person name="Poon T.W."/>
            <person name="Priest M."/>
            <person name="Roberts A."/>
            <person name="Saif S."/>
            <person name="Shea T."/>
            <person name="Sisk P."/>
            <person name="Sykes S."/>
            <person name="Wortman J."/>
            <person name="Nusbaum C."/>
            <person name="Birren B."/>
        </authorList>
    </citation>
    <scope>NUCLEOTIDE SEQUENCE [LARGE SCALE GENOMIC DNA]</scope>
    <source>
        <strain evidence="7 8">CBS 606.96</strain>
    </source>
</reference>
<dbReference type="Pfam" id="PF26082">
    <property type="entry name" value="zf-C2H2_AcuF"/>
    <property type="match status" value="1"/>
</dbReference>
<name>W9XD91_9EURO</name>
<organism evidence="7 8">
    <name type="scientific">Capronia epimyces CBS 606.96</name>
    <dbReference type="NCBI Taxonomy" id="1182542"/>
    <lineage>
        <taxon>Eukaryota</taxon>
        <taxon>Fungi</taxon>
        <taxon>Dikarya</taxon>
        <taxon>Ascomycota</taxon>
        <taxon>Pezizomycotina</taxon>
        <taxon>Eurotiomycetes</taxon>
        <taxon>Chaetothyriomycetidae</taxon>
        <taxon>Chaetothyriales</taxon>
        <taxon>Herpotrichiellaceae</taxon>
        <taxon>Capronia</taxon>
    </lineage>
</organism>
<sequence>MESITAIARACFDSFGQLTATLTKASAEHCESTPPDKIEQEFGRFKIWCANLGALQTGKSSLDSRLRESVVIRTNVLKHLARLDQTLVKSREVTSGARLPLEKQPQPEDSGSESSSEESESDAEPPRELALHLATIRDILNDLITLYREVDDDTGIDKFAAYTEFYRRHIQDSLLQLRRDAAKEMKKKPSDLARLRDTDQYLIDRLVVAMNKRRKVLRYWQRHARKMAEMPKEVKPVIEPQPMPKAPAANLETQSIIEKPSRQVQFLMPSSSVTGKTIFSKTEATAFDKRLDELLEVQSVISYVSTPDDVHGNDVELPAPPSAAAKGSEFWCPYCGIVCPARHGRPRAWRAHILQDLQPYICTYDECKDGYHLYSSRTTWLEHERLGHRRVWQCFEHAEPKFWSKATLRHHLESEHGGDITEMQIQNLIEISELSVEDTRTTCPFCLLDGPFSSGFENHMSVHMRRFATFSVSRDISTHDEAEDDTNENHSGRAQGVGSQDLGISGSLHFESQPPSNTASDVDKQALQSPPSAIWEEQSFSEDDQNSPPSYVRYPDLRHRLCHQTFRTSTYEQFKNANPNRVQGTSDPGCGKSVLAKSLVDYELRSTDEHTVCYFFFKDDNEQDNAANALCALLHQLFVRRPDLIWHAIPAWERFEDQLRKEVSELWRISLEVATSHELQGHYVTCVLDALDECLPSDQRWLIKKLAEFSTQISASASTTSGGILKFLVTSRPYSDIENGFLHVSRLRGEEANYRIDREVGEFIRTQVAKLAKGLRLHPHMKDLLETQMPLPSTVEDAYEKILKRGQLHGEMKGITKTILQIVVGARRALSVEEMAVILGVTLSTQLKMSLGEGQIDPLGLGDRIRHWCGLFVYVEKDRIYLIHPTAKEFLVGYGDSDGDSGWKYCLNPLEIEKIMTRLCVDLLSFEDVRSTAQSLINKLKLQDLTWENASESLLAYSAEMWSNHLRDSHISKSDPYLDTISDLYDVEGDLYNLWFPIYYALHENMATMQRRPQMTSFDLAALLGHEQILERMLQSNRYEINEFDNTRRTVLIWACEYGHENVVRILLEAGAPVNARLLDETALYAASKAGHGPVVQMLLEAGAEVNDRYTTALQAACYGGHTTVVRMLLDAGAEVNAHGGQFVTALHAAVYNGHEGVVQMLIDAGVDVNAVEAGVTALEWASSRGRANMVRMLIDAGADVTAVGAGGFTVLGVASSRGRANMVKMLKDAGANRNT</sequence>
<dbReference type="Gene3D" id="3.40.50.300">
    <property type="entry name" value="P-loop containing nucleotide triphosphate hydrolases"/>
    <property type="match status" value="1"/>
</dbReference>
<dbReference type="InterPro" id="IPR058925">
    <property type="entry name" value="zf-C2H2_AcuF"/>
</dbReference>
<dbReference type="EMBL" id="AMGY01000009">
    <property type="protein sequence ID" value="EXJ78183.1"/>
    <property type="molecule type" value="Genomic_DNA"/>
</dbReference>
<feature type="repeat" description="ANK" evidence="3">
    <location>
        <begin position="1207"/>
        <end position="1236"/>
    </location>
</feature>
<dbReference type="Proteomes" id="UP000019478">
    <property type="component" value="Unassembled WGS sequence"/>
</dbReference>
<evidence type="ECO:0000256" key="4">
    <source>
        <dbReference type="SAM" id="MobiDB-lite"/>
    </source>
</evidence>
<keyword evidence="8" id="KW-1185">Reference proteome</keyword>
<evidence type="ECO:0000259" key="5">
    <source>
        <dbReference type="Pfam" id="PF24883"/>
    </source>
</evidence>
<dbReference type="RefSeq" id="XP_007737628.1">
    <property type="nucleotide sequence ID" value="XM_007739438.1"/>
</dbReference>
<dbReference type="InterPro" id="IPR056884">
    <property type="entry name" value="NPHP3-like_N"/>
</dbReference>
<dbReference type="STRING" id="1182542.W9XD91"/>
<comment type="caution">
    <text evidence="7">The sequence shown here is derived from an EMBL/GenBank/DDBJ whole genome shotgun (WGS) entry which is preliminary data.</text>
</comment>
<feature type="repeat" description="ANK" evidence="3">
    <location>
        <begin position="1109"/>
        <end position="1141"/>
    </location>
</feature>
<dbReference type="Pfam" id="PF12796">
    <property type="entry name" value="Ank_2"/>
    <property type="match status" value="2"/>
</dbReference>
<feature type="compositionally biased region" description="Polar residues" evidence="4">
    <location>
        <begin position="513"/>
        <end position="530"/>
    </location>
</feature>
<feature type="repeat" description="ANK" evidence="3">
    <location>
        <begin position="1079"/>
        <end position="1111"/>
    </location>
</feature>
<feature type="region of interest" description="Disordered" evidence="4">
    <location>
        <begin position="478"/>
        <end position="530"/>
    </location>
</feature>
<dbReference type="InterPro" id="IPR036770">
    <property type="entry name" value="Ankyrin_rpt-contain_sf"/>
</dbReference>
<dbReference type="PROSITE" id="PS50088">
    <property type="entry name" value="ANK_REPEAT"/>
    <property type="match status" value="6"/>
</dbReference>
<dbReference type="Pfam" id="PF24883">
    <property type="entry name" value="NPHP3_N"/>
    <property type="match status" value="1"/>
</dbReference>
<feature type="domain" description="Nephrocystin 3-like N-terminal" evidence="5">
    <location>
        <begin position="562"/>
        <end position="732"/>
    </location>
</feature>
<evidence type="ECO:0000313" key="7">
    <source>
        <dbReference type="EMBL" id="EXJ78183.1"/>
    </source>
</evidence>
<evidence type="ECO:0000256" key="3">
    <source>
        <dbReference type="PROSITE-ProRule" id="PRU00023"/>
    </source>
</evidence>
<accession>W9XD91</accession>
<keyword evidence="1" id="KW-0677">Repeat</keyword>
<feature type="repeat" description="ANK" evidence="3">
    <location>
        <begin position="1142"/>
        <end position="1174"/>
    </location>
</feature>
<evidence type="ECO:0000256" key="1">
    <source>
        <dbReference type="ARBA" id="ARBA00022737"/>
    </source>
</evidence>
<feature type="repeat" description="ANK" evidence="3">
    <location>
        <begin position="1174"/>
        <end position="1206"/>
    </location>
</feature>
<dbReference type="SUPFAM" id="SSF48403">
    <property type="entry name" value="Ankyrin repeat"/>
    <property type="match status" value="1"/>
</dbReference>